<evidence type="ECO:0000256" key="3">
    <source>
        <dbReference type="ARBA" id="ARBA00022692"/>
    </source>
</evidence>
<keyword evidence="5" id="KW-0472">Membrane</keyword>
<comment type="similarity">
    <text evidence="6">Belongs to the OXA1/ALB3/YidC family.</text>
</comment>
<evidence type="ECO:0000313" key="10">
    <source>
        <dbReference type="Proteomes" id="UP001567538"/>
    </source>
</evidence>
<dbReference type="Pfam" id="PF02096">
    <property type="entry name" value="60KD_IMP"/>
    <property type="match status" value="1"/>
</dbReference>
<feature type="domain" description="Membrane insertase YidC/Oxa/ALB C-terminal" evidence="8">
    <location>
        <begin position="159"/>
        <end position="352"/>
    </location>
</feature>
<feature type="region of interest" description="Disordered" evidence="7">
    <location>
        <begin position="400"/>
        <end position="441"/>
    </location>
</feature>
<dbReference type="GO" id="GO:0016020">
    <property type="term" value="C:membrane"/>
    <property type="evidence" value="ECO:0007669"/>
    <property type="project" value="UniProtKB-SubCell"/>
</dbReference>
<evidence type="ECO:0000256" key="5">
    <source>
        <dbReference type="ARBA" id="ARBA00023136"/>
    </source>
</evidence>
<evidence type="ECO:0000256" key="1">
    <source>
        <dbReference type="ARBA" id="ARBA00004141"/>
    </source>
</evidence>
<evidence type="ECO:0000256" key="6">
    <source>
        <dbReference type="RuleBase" id="RU003945"/>
    </source>
</evidence>
<reference evidence="9 10" key="1">
    <citation type="submission" date="2024-06" db="EMBL/GenBank/DDBJ databases">
        <title>A chromosome level genome sequence of Diviner's sage (Salvia divinorum).</title>
        <authorList>
            <person name="Ford S.A."/>
            <person name="Ro D.-K."/>
            <person name="Ness R.W."/>
            <person name="Phillips M.A."/>
        </authorList>
    </citation>
    <scope>NUCLEOTIDE SEQUENCE [LARGE SCALE GENOMIC DNA]</scope>
    <source>
        <strain evidence="9">SAF-2024a</strain>
        <tissue evidence="9">Leaf</tissue>
    </source>
</reference>
<evidence type="ECO:0000256" key="2">
    <source>
        <dbReference type="ARBA" id="ARBA00010583"/>
    </source>
</evidence>
<dbReference type="PANTHER" id="PTHR12428">
    <property type="entry name" value="OXA1"/>
    <property type="match status" value="1"/>
</dbReference>
<dbReference type="AlphaFoldDB" id="A0ABD1FLQ8"/>
<proteinExistence type="inferred from homology"/>
<keyword evidence="3 6" id="KW-0812">Transmembrane</keyword>
<dbReference type="CDD" id="cd20069">
    <property type="entry name" value="5TM_Oxa1-like"/>
    <property type="match status" value="1"/>
</dbReference>
<dbReference type="NCBIfam" id="TIGR03592">
    <property type="entry name" value="yidC_oxa1_cterm"/>
    <property type="match status" value="1"/>
</dbReference>
<name>A0ABD1FLQ8_SALDI</name>
<dbReference type="EMBL" id="JBEAFC010000014">
    <property type="protein sequence ID" value="KAL1532774.1"/>
    <property type="molecule type" value="Genomic_DNA"/>
</dbReference>
<protein>
    <submittedName>
        <fullName evidence="9">Mitochondrial inner membrane protein OXA1-like</fullName>
    </submittedName>
</protein>
<keyword evidence="4" id="KW-1133">Transmembrane helix</keyword>
<sequence>MAYRRSITARSKLFYQQQQRISPSISNLNRDDDDSHKLQNKPISSYPEVGNNVYNRFFVNRDDFSNYRRPTSFLQGKRFAVPAVFGIGYGRNYSSASVEEVAADKIEVLNDVVVVLGDKAVEAAPALNEVAIAAADSFVPVAALQYAIDYVHCFTGFDWWASIVVTTLIIRWLQIPFLINQLKSTSKFSLLQPELEAVRDEMNNKAMDPNAVAEGQTKMNALFKKYGVTPFTPIKGLLINGPIFCSFFFAVRNLAEKVPSFRDGGISWFTDLSTPDSLYIFPVLTALTFWITVECNAQEGMEGNPSSAIIKNVCRAFAAISIPLTAGFPKAIFCYWITSNLFSLAYGLVIKRPQVKEFLGVPIVPVKPPSTNQKTGLSFIESIKKYAESRALKEKQQFLSSLPERPMKPMNQRIGSNTALEQRIDTLEKKVKGRKKGKKSR</sequence>
<keyword evidence="10" id="KW-1185">Reference proteome</keyword>
<evidence type="ECO:0000256" key="4">
    <source>
        <dbReference type="ARBA" id="ARBA00022989"/>
    </source>
</evidence>
<dbReference type="InterPro" id="IPR001708">
    <property type="entry name" value="YidC/ALB3/OXA1/COX18"/>
</dbReference>
<gene>
    <name evidence="9" type="ORF">AAHA92_32743</name>
</gene>
<comment type="similarity">
    <text evidence="2">Belongs to the OXA1/ALB3/YidC (TC 2.A.9.2) family.</text>
</comment>
<dbReference type="Proteomes" id="UP001567538">
    <property type="component" value="Unassembled WGS sequence"/>
</dbReference>
<feature type="compositionally biased region" description="Basic residues" evidence="7">
    <location>
        <begin position="431"/>
        <end position="441"/>
    </location>
</feature>
<organism evidence="9 10">
    <name type="scientific">Salvia divinorum</name>
    <name type="common">Maria pastora</name>
    <name type="synonym">Diviner's sage</name>
    <dbReference type="NCBI Taxonomy" id="28513"/>
    <lineage>
        <taxon>Eukaryota</taxon>
        <taxon>Viridiplantae</taxon>
        <taxon>Streptophyta</taxon>
        <taxon>Embryophyta</taxon>
        <taxon>Tracheophyta</taxon>
        <taxon>Spermatophyta</taxon>
        <taxon>Magnoliopsida</taxon>
        <taxon>eudicotyledons</taxon>
        <taxon>Gunneridae</taxon>
        <taxon>Pentapetalae</taxon>
        <taxon>asterids</taxon>
        <taxon>lamiids</taxon>
        <taxon>Lamiales</taxon>
        <taxon>Lamiaceae</taxon>
        <taxon>Nepetoideae</taxon>
        <taxon>Mentheae</taxon>
        <taxon>Salviinae</taxon>
        <taxon>Salvia</taxon>
        <taxon>Salvia subgen. Calosphace</taxon>
    </lineage>
</organism>
<dbReference type="InterPro" id="IPR028055">
    <property type="entry name" value="YidC/Oxa/ALB_C"/>
</dbReference>
<comment type="caution">
    <text evidence="9">The sequence shown here is derived from an EMBL/GenBank/DDBJ whole genome shotgun (WGS) entry which is preliminary data.</text>
</comment>
<evidence type="ECO:0000313" key="9">
    <source>
        <dbReference type="EMBL" id="KAL1532774.1"/>
    </source>
</evidence>
<dbReference type="PANTHER" id="PTHR12428:SF34">
    <property type="entry name" value="MITOCHONDRIAL INNER MEMBRANE PROTEIN OXA1-LIKE"/>
    <property type="match status" value="1"/>
</dbReference>
<comment type="subcellular location">
    <subcellularLocation>
        <location evidence="1 6">Membrane</location>
        <topology evidence="1 6">Multi-pass membrane protein</topology>
    </subcellularLocation>
</comment>
<accession>A0ABD1FLQ8</accession>
<evidence type="ECO:0000259" key="8">
    <source>
        <dbReference type="Pfam" id="PF02096"/>
    </source>
</evidence>
<evidence type="ECO:0000256" key="7">
    <source>
        <dbReference type="SAM" id="MobiDB-lite"/>
    </source>
</evidence>